<keyword evidence="2" id="KW-0472">Membrane</keyword>
<reference evidence="3 4" key="1">
    <citation type="journal article" date="2013" name="Curr. Biol.">
        <title>The Genome of the Foraminiferan Reticulomyxa filosa.</title>
        <authorList>
            <person name="Glockner G."/>
            <person name="Hulsmann N."/>
            <person name="Schleicher M."/>
            <person name="Noegel A.A."/>
            <person name="Eichinger L."/>
            <person name="Gallinger C."/>
            <person name="Pawlowski J."/>
            <person name="Sierra R."/>
            <person name="Euteneuer U."/>
            <person name="Pillet L."/>
            <person name="Moustafa A."/>
            <person name="Platzer M."/>
            <person name="Groth M."/>
            <person name="Szafranski K."/>
            <person name="Schliwa M."/>
        </authorList>
    </citation>
    <scope>NUCLEOTIDE SEQUENCE [LARGE SCALE GENOMIC DNA]</scope>
</reference>
<dbReference type="Proteomes" id="UP000023152">
    <property type="component" value="Unassembled WGS sequence"/>
</dbReference>
<proteinExistence type="predicted"/>
<name>X6PBH8_RETFI</name>
<feature type="region of interest" description="Disordered" evidence="1">
    <location>
        <begin position="1"/>
        <end position="118"/>
    </location>
</feature>
<sequence>MLKKLFGRKSEKETEDGTASHERGDSGDQDSKSKDNDEELAEKTSGTQQEATETVEDDGNEAFENDGDNDGDEKSLDTADTDEAAHKSQPKGQPHDDETGGGRAAQGGRGLSVPGYQMMGSSATNQRIQQLIEWRGGPKDTFILFFFVVSLFFFFEQYVNIYIYMYMFVMYYLNSGDRSKSININDSSADSGKHPKKRRIDPKEDARRHSMFPKDKELVKEQNMYATTKKKRKEEKETEELKKVPYRVKNEIFVLYDYYQPVRILGSGAYAIVWCVHCL</sequence>
<feature type="transmembrane region" description="Helical" evidence="2">
    <location>
        <begin position="142"/>
        <end position="173"/>
    </location>
</feature>
<evidence type="ECO:0000313" key="4">
    <source>
        <dbReference type="Proteomes" id="UP000023152"/>
    </source>
</evidence>
<keyword evidence="2" id="KW-1133">Transmembrane helix</keyword>
<keyword evidence="2" id="KW-0812">Transmembrane</keyword>
<feature type="compositionally biased region" description="Acidic residues" evidence="1">
    <location>
        <begin position="53"/>
        <end position="71"/>
    </location>
</feature>
<dbReference type="EMBL" id="ASPP01001517">
    <property type="protein sequence ID" value="ETO35541.1"/>
    <property type="molecule type" value="Genomic_DNA"/>
</dbReference>
<accession>X6PBH8</accession>
<evidence type="ECO:0000313" key="3">
    <source>
        <dbReference type="EMBL" id="ETO35541.1"/>
    </source>
</evidence>
<organism evidence="3 4">
    <name type="scientific">Reticulomyxa filosa</name>
    <dbReference type="NCBI Taxonomy" id="46433"/>
    <lineage>
        <taxon>Eukaryota</taxon>
        <taxon>Sar</taxon>
        <taxon>Rhizaria</taxon>
        <taxon>Retaria</taxon>
        <taxon>Foraminifera</taxon>
        <taxon>Monothalamids</taxon>
        <taxon>Reticulomyxidae</taxon>
        <taxon>Reticulomyxa</taxon>
    </lineage>
</organism>
<evidence type="ECO:0000256" key="2">
    <source>
        <dbReference type="SAM" id="Phobius"/>
    </source>
</evidence>
<dbReference type="AlphaFoldDB" id="X6PBH8"/>
<evidence type="ECO:0000256" key="1">
    <source>
        <dbReference type="SAM" id="MobiDB-lite"/>
    </source>
</evidence>
<protein>
    <submittedName>
        <fullName evidence="3">Uncharacterized protein</fullName>
    </submittedName>
</protein>
<gene>
    <name evidence="3" type="ORF">RFI_01521</name>
</gene>
<keyword evidence="4" id="KW-1185">Reference proteome</keyword>
<feature type="compositionally biased region" description="Basic and acidic residues" evidence="1">
    <location>
        <begin position="18"/>
        <end position="35"/>
    </location>
</feature>
<comment type="caution">
    <text evidence="3">The sequence shown here is derived from an EMBL/GenBank/DDBJ whole genome shotgun (WGS) entry which is preliminary data.</text>
</comment>
<feature type="region of interest" description="Disordered" evidence="1">
    <location>
        <begin position="184"/>
        <end position="206"/>
    </location>
</feature>
<feature type="compositionally biased region" description="Gly residues" evidence="1">
    <location>
        <begin position="101"/>
        <end position="110"/>
    </location>
</feature>